<accession>A0A2P4QUT0</accession>
<dbReference type="Proteomes" id="UP000018888">
    <property type="component" value="Unassembled WGS sequence"/>
</dbReference>
<sequence>MRSCGQGKSGEYPNVKCPRCLIEEEKWEHIWICWICSKNSQDASEYLIFKESV</sequence>
<reference evidence="1 2" key="2">
    <citation type="journal article" date="2018" name="New Phytol.">
        <title>High intraspecific genome diversity in the model arbuscular mycorrhizal symbiont Rhizophagus irregularis.</title>
        <authorList>
            <person name="Chen E.C.H."/>
            <person name="Morin E."/>
            <person name="Beaudet D."/>
            <person name="Noel J."/>
            <person name="Yildirir G."/>
            <person name="Ndikumana S."/>
            <person name="Charron P."/>
            <person name="St-Onge C."/>
            <person name="Giorgi J."/>
            <person name="Kruger M."/>
            <person name="Marton T."/>
            <person name="Ropars J."/>
            <person name="Grigoriev I.V."/>
            <person name="Hainaut M."/>
            <person name="Henrissat B."/>
            <person name="Roux C."/>
            <person name="Martin F."/>
            <person name="Corradi N."/>
        </authorList>
    </citation>
    <scope>NUCLEOTIDE SEQUENCE [LARGE SCALE GENOMIC DNA]</scope>
    <source>
        <strain evidence="1 2">DAOM 197198</strain>
    </source>
</reference>
<dbReference type="EMBL" id="AUPC02000011">
    <property type="protein sequence ID" value="POG81420.1"/>
    <property type="molecule type" value="Genomic_DNA"/>
</dbReference>
<evidence type="ECO:0000313" key="1">
    <source>
        <dbReference type="EMBL" id="POG81420.1"/>
    </source>
</evidence>
<comment type="caution">
    <text evidence="1">The sequence shown here is derived from an EMBL/GenBank/DDBJ whole genome shotgun (WGS) entry which is preliminary data.</text>
</comment>
<evidence type="ECO:0000313" key="2">
    <source>
        <dbReference type="Proteomes" id="UP000018888"/>
    </source>
</evidence>
<organism evidence="1 2">
    <name type="scientific">Rhizophagus irregularis (strain DAOM 181602 / DAOM 197198 / MUCL 43194)</name>
    <name type="common">Arbuscular mycorrhizal fungus</name>
    <name type="synonym">Glomus intraradices</name>
    <dbReference type="NCBI Taxonomy" id="747089"/>
    <lineage>
        <taxon>Eukaryota</taxon>
        <taxon>Fungi</taxon>
        <taxon>Fungi incertae sedis</taxon>
        <taxon>Mucoromycota</taxon>
        <taxon>Glomeromycotina</taxon>
        <taxon>Glomeromycetes</taxon>
        <taxon>Glomerales</taxon>
        <taxon>Glomeraceae</taxon>
        <taxon>Rhizophagus</taxon>
    </lineage>
</organism>
<gene>
    <name evidence="1" type="ORF">GLOIN_2v1507768</name>
</gene>
<feature type="non-terminal residue" evidence="1">
    <location>
        <position position="53"/>
    </location>
</feature>
<reference evidence="1 2" key="1">
    <citation type="journal article" date="2013" name="Proc. Natl. Acad. Sci. U.S.A.">
        <title>Genome of an arbuscular mycorrhizal fungus provides insight into the oldest plant symbiosis.</title>
        <authorList>
            <person name="Tisserant E."/>
            <person name="Malbreil M."/>
            <person name="Kuo A."/>
            <person name="Kohler A."/>
            <person name="Symeonidi A."/>
            <person name="Balestrini R."/>
            <person name="Charron P."/>
            <person name="Duensing N."/>
            <person name="Frei Dit Frey N."/>
            <person name="Gianinazzi-Pearson V."/>
            <person name="Gilbert L.B."/>
            <person name="Handa Y."/>
            <person name="Herr J.R."/>
            <person name="Hijri M."/>
            <person name="Koul R."/>
            <person name="Kawaguchi M."/>
            <person name="Krajinski F."/>
            <person name="Lammers P.J."/>
            <person name="Masclaux F.G."/>
            <person name="Murat C."/>
            <person name="Morin E."/>
            <person name="Ndikumana S."/>
            <person name="Pagni M."/>
            <person name="Petitpierre D."/>
            <person name="Requena N."/>
            <person name="Rosikiewicz P."/>
            <person name="Riley R."/>
            <person name="Saito K."/>
            <person name="San Clemente H."/>
            <person name="Shapiro H."/>
            <person name="van Tuinen D."/>
            <person name="Becard G."/>
            <person name="Bonfante P."/>
            <person name="Paszkowski U."/>
            <person name="Shachar-Hill Y.Y."/>
            <person name="Tuskan G.A."/>
            <person name="Young P.W."/>
            <person name="Sanders I.R."/>
            <person name="Henrissat B."/>
            <person name="Rensing S.A."/>
            <person name="Grigoriev I.V."/>
            <person name="Corradi N."/>
            <person name="Roux C."/>
            <person name="Martin F."/>
        </authorList>
    </citation>
    <scope>NUCLEOTIDE SEQUENCE [LARGE SCALE GENOMIC DNA]</scope>
    <source>
        <strain evidence="1 2">DAOM 197198</strain>
    </source>
</reference>
<protein>
    <submittedName>
        <fullName evidence="1">Uncharacterized protein</fullName>
    </submittedName>
</protein>
<proteinExistence type="predicted"/>
<dbReference type="AlphaFoldDB" id="A0A2P4QUT0"/>
<keyword evidence="2" id="KW-1185">Reference proteome</keyword>
<name>A0A2P4QUT0_RHIID</name>